<evidence type="ECO:0000256" key="2">
    <source>
        <dbReference type="ARBA" id="ARBA00004196"/>
    </source>
</evidence>
<dbReference type="FunFam" id="2.70.70.10:FF:000002">
    <property type="entry name" value="Murein DD-endopeptidase MepM"/>
    <property type="match status" value="1"/>
</dbReference>
<dbReference type="GO" id="GO:0030313">
    <property type="term" value="C:cell envelope"/>
    <property type="evidence" value="ECO:0007669"/>
    <property type="project" value="UniProtKB-SubCell"/>
</dbReference>
<dbReference type="Pfam" id="PF19425">
    <property type="entry name" value="Csd3_N2"/>
    <property type="match status" value="1"/>
</dbReference>
<feature type="domain" description="M23ase beta-sheet core" evidence="10">
    <location>
        <begin position="358"/>
        <end position="451"/>
    </location>
</feature>
<evidence type="ECO:0000259" key="12">
    <source>
        <dbReference type="Pfam" id="PF19425"/>
    </source>
</evidence>
<dbReference type="Gene3D" id="2.70.70.10">
    <property type="entry name" value="Glucose Permease (Domain IIA)"/>
    <property type="match status" value="1"/>
</dbReference>
<dbReference type="PANTHER" id="PTHR21666">
    <property type="entry name" value="PEPTIDASE-RELATED"/>
    <property type="match status" value="1"/>
</dbReference>
<evidence type="ECO:0000256" key="3">
    <source>
        <dbReference type="ARBA" id="ARBA00022670"/>
    </source>
</evidence>
<dbReference type="PANTHER" id="PTHR21666:SF292">
    <property type="entry name" value="MUREIN DD-ENDOPEPTIDASE MEPM"/>
    <property type="match status" value="1"/>
</dbReference>
<reference evidence="14" key="1">
    <citation type="submission" date="2016-10" db="EMBL/GenBank/DDBJ databases">
        <authorList>
            <person name="Varghese N."/>
            <person name="Submissions S."/>
        </authorList>
    </citation>
    <scope>NUCLEOTIDE SEQUENCE [LARGE SCALE GENOMIC DNA]</scope>
    <source>
        <strain evidence="14">DSM 241</strain>
    </source>
</reference>
<evidence type="ECO:0000256" key="1">
    <source>
        <dbReference type="ARBA" id="ARBA00001947"/>
    </source>
</evidence>
<keyword evidence="7" id="KW-0482">Metalloprotease</keyword>
<dbReference type="GO" id="GO:0006508">
    <property type="term" value="P:proteolysis"/>
    <property type="evidence" value="ECO:0007669"/>
    <property type="project" value="UniProtKB-KW"/>
</dbReference>
<dbReference type="Gene3D" id="3.10.450.350">
    <property type="match status" value="2"/>
</dbReference>
<dbReference type="GO" id="GO:0046872">
    <property type="term" value="F:metal ion binding"/>
    <property type="evidence" value="ECO:0007669"/>
    <property type="project" value="UniProtKB-KW"/>
</dbReference>
<dbReference type="GO" id="GO:0004222">
    <property type="term" value="F:metalloendopeptidase activity"/>
    <property type="evidence" value="ECO:0007669"/>
    <property type="project" value="TreeGrafter"/>
</dbReference>
<dbReference type="InterPro" id="IPR050570">
    <property type="entry name" value="Cell_wall_metabolism_enzyme"/>
</dbReference>
<evidence type="ECO:0000259" key="11">
    <source>
        <dbReference type="Pfam" id="PF04225"/>
    </source>
</evidence>
<keyword evidence="14" id="KW-1185">Reference proteome</keyword>
<proteinExistence type="predicted"/>
<evidence type="ECO:0000256" key="6">
    <source>
        <dbReference type="ARBA" id="ARBA00022833"/>
    </source>
</evidence>
<sequence length="501" mass="55757">MPFAKSRLKAPSFKIVMAAVAVGLIITGIYPKILSGFGMDEGESSARMVQSLALPVEGADASAHTQVAMARSSRDPADPPGPSGSLENPARAQQAAMIQEDDIRTELDAPENPTSYESFELEETEVDRPEWNEYTLRRGDRLSALWANDWDLPRATLYRLLNDRDNARVLNRVRDGQRVEWQTDEEGYLTRLRIWTSRTEGTEWQREEDGWDFTRKTVENQGEISHLVITAQVDGSISAALAQRQELSGRAAGALAVLLDRHLPVRARARTGDSFTLLVEQETLPGEDEPHHLRLLAFDYRGEHLSATAARHANGRFYTPDGEGLLPPFDRRPFAGHYRISSPFDTRRRHPITGRVAPHHGTDFAMPIGTLLQAPADGRVTRVDSHPLAGRFLVIEHGQGYTTRYLHLSRALVRPGRTVERGDRIALSGNTGRSTGPHLHYELHVSGRPVDAMRAELPESDSLAGEELERFKEISSALLAEVKQSGETRRVAMSPFSDMAM</sequence>
<evidence type="ECO:0000256" key="7">
    <source>
        <dbReference type="ARBA" id="ARBA00023049"/>
    </source>
</evidence>
<evidence type="ECO:0000256" key="4">
    <source>
        <dbReference type="ARBA" id="ARBA00022723"/>
    </source>
</evidence>
<accession>A0A1H7LGC9</accession>
<keyword evidence="5" id="KW-0378">Hydrolase</keyword>
<dbReference type="Pfam" id="PF04225">
    <property type="entry name" value="LysM_OapA"/>
    <property type="match status" value="1"/>
</dbReference>
<keyword evidence="9" id="KW-0472">Membrane</keyword>
<dbReference type="SUPFAM" id="SSF51261">
    <property type="entry name" value="Duplicated hybrid motif"/>
    <property type="match status" value="1"/>
</dbReference>
<feature type="region of interest" description="Disordered" evidence="8">
    <location>
        <begin position="63"/>
        <end position="97"/>
    </location>
</feature>
<comment type="cofactor">
    <cofactor evidence="1">
        <name>Zn(2+)</name>
        <dbReference type="ChEBI" id="CHEBI:29105"/>
    </cofactor>
</comment>
<evidence type="ECO:0000313" key="13">
    <source>
        <dbReference type="EMBL" id="SEK97992.1"/>
    </source>
</evidence>
<comment type="subcellular location">
    <subcellularLocation>
        <location evidence="2">Cell envelope</location>
    </subcellularLocation>
</comment>
<organism evidence="13 14">
    <name type="scientific">Ectothiorhodospira marina</name>
    <dbReference type="NCBI Taxonomy" id="1396821"/>
    <lineage>
        <taxon>Bacteria</taxon>
        <taxon>Pseudomonadati</taxon>
        <taxon>Pseudomonadota</taxon>
        <taxon>Gammaproteobacteria</taxon>
        <taxon>Chromatiales</taxon>
        <taxon>Ectothiorhodospiraceae</taxon>
        <taxon>Ectothiorhodospira</taxon>
    </lineage>
</organism>
<name>A0A1H7LGC9_9GAMM</name>
<feature type="transmembrane region" description="Helical" evidence="9">
    <location>
        <begin position="12"/>
        <end position="30"/>
    </location>
</feature>
<keyword evidence="4" id="KW-0479">Metal-binding</keyword>
<dbReference type="InterPro" id="IPR007340">
    <property type="entry name" value="LysM_Opacity-associatedA"/>
</dbReference>
<keyword evidence="6" id="KW-0862">Zinc</keyword>
<protein>
    <submittedName>
        <fullName evidence="13">Murein DD-endopeptidase</fullName>
    </submittedName>
</protein>
<feature type="domain" description="Csd3-like second N-terminal" evidence="12">
    <location>
        <begin position="221"/>
        <end position="345"/>
    </location>
</feature>
<evidence type="ECO:0000313" key="14">
    <source>
        <dbReference type="Proteomes" id="UP000199256"/>
    </source>
</evidence>
<evidence type="ECO:0000256" key="9">
    <source>
        <dbReference type="SAM" id="Phobius"/>
    </source>
</evidence>
<dbReference type="Proteomes" id="UP000199256">
    <property type="component" value="Unassembled WGS sequence"/>
</dbReference>
<dbReference type="STRING" id="1396821.SAMN05444515_107130"/>
<dbReference type="InterPro" id="IPR045834">
    <property type="entry name" value="Csd3_N2"/>
</dbReference>
<evidence type="ECO:0000259" key="10">
    <source>
        <dbReference type="Pfam" id="PF01551"/>
    </source>
</evidence>
<keyword evidence="9" id="KW-0812">Transmembrane</keyword>
<keyword evidence="3" id="KW-0645">Protease</keyword>
<keyword evidence="9" id="KW-1133">Transmembrane helix</keyword>
<dbReference type="GO" id="GO:0042834">
    <property type="term" value="F:peptidoglycan binding"/>
    <property type="evidence" value="ECO:0007669"/>
    <property type="project" value="InterPro"/>
</dbReference>
<dbReference type="Pfam" id="PF01551">
    <property type="entry name" value="Peptidase_M23"/>
    <property type="match status" value="1"/>
</dbReference>
<dbReference type="InterPro" id="IPR011055">
    <property type="entry name" value="Dup_hybrid_motif"/>
</dbReference>
<evidence type="ECO:0000256" key="5">
    <source>
        <dbReference type="ARBA" id="ARBA00022801"/>
    </source>
</evidence>
<dbReference type="CDD" id="cd12797">
    <property type="entry name" value="M23_peptidase"/>
    <property type="match status" value="1"/>
</dbReference>
<dbReference type="AlphaFoldDB" id="A0A1H7LGC9"/>
<gene>
    <name evidence="13" type="ORF">SAMN05444515_107130</name>
</gene>
<dbReference type="InterPro" id="IPR016047">
    <property type="entry name" value="M23ase_b-sheet_dom"/>
</dbReference>
<dbReference type="EMBL" id="FOAA01000007">
    <property type="protein sequence ID" value="SEK97992.1"/>
    <property type="molecule type" value="Genomic_DNA"/>
</dbReference>
<feature type="domain" description="Opacity-associated protein A LysM-like" evidence="11">
    <location>
        <begin position="130"/>
        <end position="215"/>
    </location>
</feature>
<evidence type="ECO:0000256" key="8">
    <source>
        <dbReference type="SAM" id="MobiDB-lite"/>
    </source>
</evidence>